<evidence type="ECO:0000259" key="2">
    <source>
        <dbReference type="PROSITE" id="PS50076"/>
    </source>
</evidence>
<accession>A0A1Y1S6W6</accession>
<comment type="caution">
    <text evidence="3">The sequence shown here is derived from an EMBL/GenBank/DDBJ whole genome shotgun (WGS) entry which is preliminary data.</text>
</comment>
<keyword evidence="4" id="KW-1185">Reference proteome</keyword>
<dbReference type="OrthoDB" id="2196113at2759"/>
<dbReference type="InterPro" id="IPR001623">
    <property type="entry name" value="DnaJ_domain"/>
</dbReference>
<evidence type="ECO:0000313" key="3">
    <source>
        <dbReference type="EMBL" id="ORD94169.1"/>
    </source>
</evidence>
<proteinExistence type="predicted"/>
<dbReference type="PROSITE" id="PS50076">
    <property type="entry name" value="DNAJ_2"/>
    <property type="match status" value="1"/>
</dbReference>
<reference evidence="3 4" key="1">
    <citation type="journal article" date="2017" name="Environ. Microbiol.">
        <title>Decay of the glycolytic pathway and adaptation to intranuclear parasitism within Enterocytozoonidae microsporidia.</title>
        <authorList>
            <person name="Wiredu Boakye D."/>
            <person name="Jaroenlak P."/>
            <person name="Prachumwat A."/>
            <person name="Williams T.A."/>
            <person name="Bateman K.S."/>
            <person name="Itsathitphaisarn O."/>
            <person name="Sritunyalucksana K."/>
            <person name="Paszkiewicz K.H."/>
            <person name="Moore K.A."/>
            <person name="Stentiford G.D."/>
            <person name="Williams B.A."/>
        </authorList>
    </citation>
    <scope>NUCLEOTIDE SEQUENCE [LARGE SCALE GENOMIC DNA]</scope>
    <source>
        <strain evidence="3 4">GB1</strain>
    </source>
</reference>
<dbReference type="VEuPathDB" id="MicrosporidiaDB:ECANGB1_1060"/>
<organism evidence="3 4">
    <name type="scientific">Enterospora canceri</name>
    <dbReference type="NCBI Taxonomy" id="1081671"/>
    <lineage>
        <taxon>Eukaryota</taxon>
        <taxon>Fungi</taxon>
        <taxon>Fungi incertae sedis</taxon>
        <taxon>Microsporidia</taxon>
        <taxon>Enterocytozoonidae</taxon>
        <taxon>Enterospora</taxon>
    </lineage>
</organism>
<keyword evidence="1" id="KW-0472">Membrane</keyword>
<evidence type="ECO:0000256" key="1">
    <source>
        <dbReference type="SAM" id="Phobius"/>
    </source>
</evidence>
<keyword evidence="1" id="KW-0812">Transmembrane</keyword>
<feature type="transmembrane region" description="Helical" evidence="1">
    <location>
        <begin position="114"/>
        <end position="137"/>
    </location>
</feature>
<dbReference type="EMBL" id="LWDP01000030">
    <property type="protein sequence ID" value="ORD94169.1"/>
    <property type="molecule type" value="Genomic_DNA"/>
</dbReference>
<dbReference type="Proteomes" id="UP000192639">
    <property type="component" value="Unassembled WGS sequence"/>
</dbReference>
<gene>
    <name evidence="3" type="ORF">ECANGB1_1060</name>
</gene>
<evidence type="ECO:0000313" key="4">
    <source>
        <dbReference type="Proteomes" id="UP000192639"/>
    </source>
</evidence>
<dbReference type="InterPro" id="IPR036869">
    <property type="entry name" value="J_dom_sf"/>
</dbReference>
<dbReference type="AlphaFoldDB" id="A0A1Y1S6W6"/>
<name>A0A1Y1S6W6_9MICR</name>
<keyword evidence="1" id="KW-1133">Transmembrane helix</keyword>
<sequence>MFVGFVSLIMAAFNQHDILVKIDMLHKKTGVSTFYELFNVRKDASMTQINHVFRKANKSQVNPYKGKLSDSEYKSLIMTAYSTLKNHREKYDGVLANGKMIFINHKKNFKTNSLTLILFGIITIVLVDFSVFIRNYLKYTAMPKKRRKAMPRMFIYSAYAKIKGL</sequence>
<dbReference type="Gene3D" id="1.10.287.110">
    <property type="entry name" value="DnaJ domain"/>
    <property type="match status" value="1"/>
</dbReference>
<feature type="domain" description="J" evidence="2">
    <location>
        <begin position="33"/>
        <end position="95"/>
    </location>
</feature>
<protein>
    <recommendedName>
        <fullName evidence="2">J domain-containing protein</fullName>
    </recommendedName>
</protein>
<dbReference type="SUPFAM" id="SSF46565">
    <property type="entry name" value="Chaperone J-domain"/>
    <property type="match status" value="1"/>
</dbReference>